<dbReference type="GO" id="GO:0006355">
    <property type="term" value="P:regulation of DNA-templated transcription"/>
    <property type="evidence" value="ECO:0007669"/>
    <property type="project" value="InterPro"/>
</dbReference>
<accession>C0QMI0</accession>
<protein>
    <submittedName>
        <fullName evidence="8">Sigma-54 dependent two component transcriptional regulator</fullName>
    </submittedName>
</protein>
<dbReference type="InterPro" id="IPR058031">
    <property type="entry name" value="AAA_lid_NorR"/>
</dbReference>
<organism evidence="8 9">
    <name type="scientific">Desulforapulum autotrophicum (strain ATCC 43914 / DSM 3382 / VKM B-1955 / HRM2)</name>
    <name type="common">Desulfobacterium autotrophicum</name>
    <dbReference type="NCBI Taxonomy" id="177437"/>
    <lineage>
        <taxon>Bacteria</taxon>
        <taxon>Pseudomonadati</taxon>
        <taxon>Thermodesulfobacteriota</taxon>
        <taxon>Desulfobacteria</taxon>
        <taxon>Desulfobacterales</taxon>
        <taxon>Desulfobacteraceae</taxon>
        <taxon>Desulforapulum</taxon>
    </lineage>
</organism>
<name>C0QMI0_DESAH</name>
<dbReference type="InterPro" id="IPR025944">
    <property type="entry name" value="Sigma_54_int_dom_CS"/>
</dbReference>
<evidence type="ECO:0000256" key="6">
    <source>
        <dbReference type="ARBA" id="ARBA00023163"/>
    </source>
</evidence>
<dbReference type="KEGG" id="dat:HRM2_34220"/>
<dbReference type="PROSITE" id="PS00688">
    <property type="entry name" value="SIGMA54_INTERACT_3"/>
    <property type="match status" value="1"/>
</dbReference>
<keyword evidence="5" id="KW-0010">Activator</keyword>
<dbReference type="InterPro" id="IPR025662">
    <property type="entry name" value="Sigma_54_int_dom_ATP-bd_1"/>
</dbReference>
<dbReference type="HOGENOM" id="CLU_000445_95_2_7"/>
<evidence type="ECO:0000313" key="9">
    <source>
        <dbReference type="Proteomes" id="UP000000442"/>
    </source>
</evidence>
<dbReference type="PROSITE" id="PS00675">
    <property type="entry name" value="SIGMA54_INTERACT_1"/>
    <property type="match status" value="1"/>
</dbReference>
<dbReference type="Gene3D" id="1.10.8.60">
    <property type="match status" value="1"/>
</dbReference>
<dbReference type="OrthoDB" id="9763792at2"/>
<proteinExistence type="predicted"/>
<dbReference type="Gene3D" id="3.40.50.300">
    <property type="entry name" value="P-loop containing nucleotide triphosphate hydrolases"/>
    <property type="match status" value="1"/>
</dbReference>
<keyword evidence="6" id="KW-0804">Transcription</keyword>
<dbReference type="PANTHER" id="PTHR32071">
    <property type="entry name" value="TRANSCRIPTIONAL REGULATORY PROTEIN"/>
    <property type="match status" value="1"/>
</dbReference>
<keyword evidence="9" id="KW-1185">Reference proteome</keyword>
<dbReference type="Proteomes" id="UP000000442">
    <property type="component" value="Chromosome"/>
</dbReference>
<dbReference type="InterPro" id="IPR003593">
    <property type="entry name" value="AAA+_ATPase"/>
</dbReference>
<gene>
    <name evidence="8" type="ordered locus">HRM2_34220</name>
</gene>
<dbReference type="Pfam" id="PF00158">
    <property type="entry name" value="Sigma54_activat"/>
    <property type="match status" value="1"/>
</dbReference>
<dbReference type="SUPFAM" id="SSF52540">
    <property type="entry name" value="P-loop containing nucleoside triphosphate hydrolases"/>
    <property type="match status" value="1"/>
</dbReference>
<evidence type="ECO:0000313" key="8">
    <source>
        <dbReference type="EMBL" id="ACN16497.1"/>
    </source>
</evidence>
<keyword evidence="2" id="KW-0067">ATP-binding</keyword>
<dbReference type="Gene3D" id="3.30.450.40">
    <property type="match status" value="1"/>
</dbReference>
<dbReference type="GO" id="GO:0005524">
    <property type="term" value="F:ATP binding"/>
    <property type="evidence" value="ECO:0007669"/>
    <property type="project" value="UniProtKB-KW"/>
</dbReference>
<evidence type="ECO:0000256" key="2">
    <source>
        <dbReference type="ARBA" id="ARBA00022840"/>
    </source>
</evidence>
<feature type="domain" description="Sigma-54 factor interaction" evidence="7">
    <location>
        <begin position="196"/>
        <end position="426"/>
    </location>
</feature>
<dbReference type="InterPro" id="IPR027417">
    <property type="entry name" value="P-loop_NTPase"/>
</dbReference>
<dbReference type="Gene3D" id="1.10.10.60">
    <property type="entry name" value="Homeodomain-like"/>
    <property type="match status" value="1"/>
</dbReference>
<sequence>MVDENVFFKNVTRLICGDLEIDKALKECLDYIRAFIPADAMGFVIYLPEQKMFETIARADLAGADTRSVKFPADTFYQNRMKTDFSAPRITVAHPGDPEDYTLKFIRQAGWMDGLSAIMIEMVLTGKRMGALPMISKKQIRYEKKHIRLISLLNEPFGIALTNCLRYRKVKELKNRLLDDKRYLEKELFHVNIQEIVGSDGGLKGVMESVAQVAALNSPVLLLGETGVGKEVIAKAIHMASGRRSGPFIKVNCGAIPESLIDSELFGHEKGAFTGALSRKLGRFERAHLGTIFLDEIGELPLDAQTRLLRVLEDMEIERVGGDETVSIDSRVLAATNRDLDAMIKNRQFREDLYFRLKVFPIEIPPLRDRKTDIPALVHYFMHKKAKEIAFPGIPALALNSLPILMAYDWPGNIRELENAVERALITCRGMPLSFDDLATAIGPKKGMIAPKDTDVEATDGLSTLNAAAASHIRKALQKCRGRVEGPHGAAVLLDVHPATLRQKMRRLGVPFGRRHKHLYQKGC</sequence>
<evidence type="ECO:0000256" key="4">
    <source>
        <dbReference type="ARBA" id="ARBA00023125"/>
    </source>
</evidence>
<dbReference type="CDD" id="cd00009">
    <property type="entry name" value="AAA"/>
    <property type="match status" value="1"/>
</dbReference>
<keyword evidence="3" id="KW-0805">Transcription regulation</keyword>
<dbReference type="RefSeq" id="WP_015905258.1">
    <property type="nucleotide sequence ID" value="NC_012108.1"/>
</dbReference>
<dbReference type="STRING" id="177437.HRM2_34220"/>
<dbReference type="InterPro" id="IPR002078">
    <property type="entry name" value="Sigma_54_int"/>
</dbReference>
<evidence type="ECO:0000256" key="1">
    <source>
        <dbReference type="ARBA" id="ARBA00022741"/>
    </source>
</evidence>
<dbReference type="AlphaFoldDB" id="C0QMI0"/>
<dbReference type="Pfam" id="PF25601">
    <property type="entry name" value="AAA_lid_14"/>
    <property type="match status" value="1"/>
</dbReference>
<dbReference type="PROSITE" id="PS50045">
    <property type="entry name" value="SIGMA54_INTERACT_4"/>
    <property type="match status" value="1"/>
</dbReference>
<dbReference type="SMART" id="SM00382">
    <property type="entry name" value="AAA"/>
    <property type="match status" value="1"/>
</dbReference>
<keyword evidence="1" id="KW-0547">Nucleotide-binding</keyword>
<dbReference type="GO" id="GO:0003677">
    <property type="term" value="F:DNA binding"/>
    <property type="evidence" value="ECO:0007669"/>
    <property type="project" value="UniProtKB-KW"/>
</dbReference>
<evidence type="ECO:0000256" key="3">
    <source>
        <dbReference type="ARBA" id="ARBA00023015"/>
    </source>
</evidence>
<dbReference type="EMBL" id="CP001087">
    <property type="protein sequence ID" value="ACN16497.1"/>
    <property type="molecule type" value="Genomic_DNA"/>
</dbReference>
<dbReference type="FunFam" id="3.40.50.300:FF:000006">
    <property type="entry name" value="DNA-binding transcriptional regulator NtrC"/>
    <property type="match status" value="1"/>
</dbReference>
<dbReference type="PANTHER" id="PTHR32071:SF117">
    <property type="entry name" value="PTS-DEPENDENT DIHYDROXYACETONE KINASE OPERON REGULATORY PROTEIN-RELATED"/>
    <property type="match status" value="1"/>
</dbReference>
<dbReference type="InterPro" id="IPR029016">
    <property type="entry name" value="GAF-like_dom_sf"/>
</dbReference>
<dbReference type="eggNOG" id="COG3829">
    <property type="taxonomic scope" value="Bacteria"/>
</dbReference>
<reference evidence="8 9" key="1">
    <citation type="journal article" date="2009" name="Environ. Microbiol.">
        <title>Genome sequence of Desulfobacterium autotrophicum HRM2, a marine sulfate reducer oxidizing organic carbon completely to carbon dioxide.</title>
        <authorList>
            <person name="Strittmatter A.W."/>
            <person name="Liesegang H."/>
            <person name="Rabus R."/>
            <person name="Decker I."/>
            <person name="Amann J."/>
            <person name="Andres S."/>
            <person name="Henne A."/>
            <person name="Fricke W.F."/>
            <person name="Martinez-Arias R."/>
            <person name="Bartels D."/>
            <person name="Goesmann A."/>
            <person name="Krause L."/>
            <person name="Puehler A."/>
            <person name="Klenk H.P."/>
            <person name="Richter M."/>
            <person name="Schuler M."/>
            <person name="Gloeckner F.O."/>
            <person name="Meyerdierks A."/>
            <person name="Gottschalk G."/>
            <person name="Amann R."/>
        </authorList>
    </citation>
    <scope>NUCLEOTIDE SEQUENCE [LARGE SCALE GENOMIC DNA]</scope>
    <source>
        <strain evidence="9">ATCC 43914 / DSM 3382 / HRM2</strain>
    </source>
</reference>
<keyword evidence="4" id="KW-0238">DNA-binding</keyword>
<evidence type="ECO:0000256" key="5">
    <source>
        <dbReference type="ARBA" id="ARBA00023159"/>
    </source>
</evidence>
<evidence type="ECO:0000259" key="7">
    <source>
        <dbReference type="PROSITE" id="PS50045"/>
    </source>
</evidence>